<name>A0A7T0BZE3_9BACT</name>
<dbReference type="KEGG" id="nli:G3M70_00140"/>
<proteinExistence type="predicted"/>
<protein>
    <recommendedName>
        <fullName evidence="1">Cytochrome c-552/4 domain-containing protein</fullName>
    </recommendedName>
</protein>
<organism evidence="2 3">
    <name type="scientific">Candidatus Nitronauta litoralis</name>
    <dbReference type="NCBI Taxonomy" id="2705533"/>
    <lineage>
        <taxon>Bacteria</taxon>
        <taxon>Pseudomonadati</taxon>
        <taxon>Nitrospinota/Tectimicrobiota group</taxon>
        <taxon>Nitrospinota</taxon>
        <taxon>Nitrospinia</taxon>
        <taxon>Nitrospinales</taxon>
        <taxon>Nitrospinaceae</taxon>
        <taxon>Candidatus Nitronauta</taxon>
    </lineage>
</organism>
<dbReference type="EMBL" id="CP048685">
    <property type="protein sequence ID" value="QPJ63651.1"/>
    <property type="molecule type" value="Genomic_DNA"/>
</dbReference>
<dbReference type="GO" id="GO:0016787">
    <property type="term" value="F:hydrolase activity"/>
    <property type="evidence" value="ECO:0007669"/>
    <property type="project" value="InterPro"/>
</dbReference>
<sequence>MTLAGCLTAQQAETTPGKTGKILIVFSGQALGELKPCGCAKEEDQGGIERRMGYFLNKQPKDIPFVRVDVGDNFKEPSRQGRLKAGTMAKAMQQMQYDAVVLGEKDLVYGNSFLKKLPALPWLSANVKIKELPVPSYKVKTLSNGLKVGLISVAEPELFYGGGHSNVTVESPEKALARRLPELQKKNPDLIVLLTHMKKEAALKLLKVKGVDLIINGHIHDDQHLVDFNPVEREGKLFVQPGPRGQKLGELKVTLNADGTKTFNTKIIKLDSNIPSDPEMTALYSEYNDGVESIFMETLKAKRKNKTSIYATDKTCKTCHAETHTKWEQSRHGHAYKTLLKVNKAFDPECLICHTTGFNQTGGFLSAVDTPKLKNVQCEMCHGPQKKHTQSPKGGFAKEARNACGKCHVRNHSPNFSFEKYWPKIKH</sequence>
<evidence type="ECO:0000313" key="3">
    <source>
        <dbReference type="Proteomes" id="UP000594688"/>
    </source>
</evidence>
<gene>
    <name evidence="2" type="ORF">G3M70_00140</name>
</gene>
<accession>A0A7T0BZE3</accession>
<dbReference type="Pfam" id="PF13435">
    <property type="entry name" value="Cytochrome_C554"/>
    <property type="match status" value="1"/>
</dbReference>
<dbReference type="InterPro" id="IPR006179">
    <property type="entry name" value="5_nucleotidase/apyrase"/>
</dbReference>
<reference evidence="2 3" key="1">
    <citation type="submission" date="2020-02" db="EMBL/GenBank/DDBJ databases">
        <title>Genomic and physiological characterization of two novel Nitrospinaceae genera.</title>
        <authorList>
            <person name="Mueller A.J."/>
            <person name="Jung M.-Y."/>
            <person name="Strachan C.R."/>
            <person name="Herbold C.W."/>
            <person name="Kirkegaard R.H."/>
            <person name="Daims H."/>
        </authorList>
    </citation>
    <scope>NUCLEOTIDE SEQUENCE [LARGE SCALE GENOMIC DNA]</scope>
    <source>
        <strain evidence="2">EB</strain>
    </source>
</reference>
<dbReference type="InterPro" id="IPR036280">
    <property type="entry name" value="Multihaem_cyt_sf"/>
</dbReference>
<dbReference type="SUPFAM" id="SSF48695">
    <property type="entry name" value="Multiheme cytochromes"/>
    <property type="match status" value="1"/>
</dbReference>
<dbReference type="Proteomes" id="UP000594688">
    <property type="component" value="Chromosome"/>
</dbReference>
<evidence type="ECO:0000313" key="2">
    <source>
        <dbReference type="EMBL" id="QPJ63651.1"/>
    </source>
</evidence>
<feature type="domain" description="Cytochrome c-552/4" evidence="1">
    <location>
        <begin position="315"/>
        <end position="383"/>
    </location>
</feature>
<dbReference type="InterPro" id="IPR023155">
    <property type="entry name" value="Cyt_c-552/4"/>
</dbReference>
<dbReference type="SUPFAM" id="SSF56300">
    <property type="entry name" value="Metallo-dependent phosphatases"/>
    <property type="match status" value="1"/>
</dbReference>
<dbReference type="PANTHER" id="PTHR11575">
    <property type="entry name" value="5'-NUCLEOTIDASE-RELATED"/>
    <property type="match status" value="1"/>
</dbReference>
<dbReference type="Gene3D" id="3.60.21.10">
    <property type="match status" value="1"/>
</dbReference>
<dbReference type="GO" id="GO:0030288">
    <property type="term" value="C:outer membrane-bounded periplasmic space"/>
    <property type="evidence" value="ECO:0007669"/>
    <property type="project" value="TreeGrafter"/>
</dbReference>
<dbReference type="AlphaFoldDB" id="A0A7T0BZE3"/>
<dbReference type="Gene3D" id="1.10.1130.10">
    <property type="entry name" value="Flavocytochrome C3, Chain A"/>
    <property type="match status" value="1"/>
</dbReference>
<evidence type="ECO:0000259" key="1">
    <source>
        <dbReference type="Pfam" id="PF13435"/>
    </source>
</evidence>
<dbReference type="GO" id="GO:0009166">
    <property type="term" value="P:nucleotide catabolic process"/>
    <property type="evidence" value="ECO:0007669"/>
    <property type="project" value="InterPro"/>
</dbReference>
<dbReference type="PANTHER" id="PTHR11575:SF24">
    <property type="entry name" value="5'-NUCLEOTIDASE"/>
    <property type="match status" value="1"/>
</dbReference>
<dbReference type="InterPro" id="IPR029052">
    <property type="entry name" value="Metallo-depent_PP-like"/>
</dbReference>